<sequence length="99" mass="10914">MSLNVSHSRTGASYPSCLAHIVFFLFSGRIRKLVLFTSLAHTCPPSLHSLPPFPLTSLQVFGKEKSVLGRWVSLHIGGGGFGGVARLLRLSFYSFWFCN</sequence>
<reference evidence="1 2" key="1">
    <citation type="journal article" date="2018" name="Nat. Ecol. Evol.">
        <title>Pezizomycetes genomes reveal the molecular basis of ectomycorrhizal truffle lifestyle.</title>
        <authorList>
            <person name="Murat C."/>
            <person name="Payen T."/>
            <person name="Noel B."/>
            <person name="Kuo A."/>
            <person name="Morin E."/>
            <person name="Chen J."/>
            <person name="Kohler A."/>
            <person name="Krizsan K."/>
            <person name="Balestrini R."/>
            <person name="Da Silva C."/>
            <person name="Montanini B."/>
            <person name="Hainaut M."/>
            <person name="Levati E."/>
            <person name="Barry K.W."/>
            <person name="Belfiori B."/>
            <person name="Cichocki N."/>
            <person name="Clum A."/>
            <person name="Dockter R.B."/>
            <person name="Fauchery L."/>
            <person name="Guy J."/>
            <person name="Iotti M."/>
            <person name="Le Tacon F."/>
            <person name="Lindquist E.A."/>
            <person name="Lipzen A."/>
            <person name="Malagnac F."/>
            <person name="Mello A."/>
            <person name="Molinier V."/>
            <person name="Miyauchi S."/>
            <person name="Poulain J."/>
            <person name="Riccioni C."/>
            <person name="Rubini A."/>
            <person name="Sitrit Y."/>
            <person name="Splivallo R."/>
            <person name="Traeger S."/>
            <person name="Wang M."/>
            <person name="Zifcakova L."/>
            <person name="Wipf D."/>
            <person name="Zambonelli A."/>
            <person name="Paolocci F."/>
            <person name="Nowrousian M."/>
            <person name="Ottonello S."/>
            <person name="Baldrian P."/>
            <person name="Spatafora J.W."/>
            <person name="Henrissat B."/>
            <person name="Nagy L.G."/>
            <person name="Aury J.M."/>
            <person name="Wincker P."/>
            <person name="Grigoriev I.V."/>
            <person name="Bonfante P."/>
            <person name="Martin F.M."/>
        </authorList>
    </citation>
    <scope>NUCLEOTIDE SEQUENCE [LARGE SCALE GENOMIC DNA]</scope>
    <source>
        <strain evidence="1 2">120613-1</strain>
    </source>
</reference>
<gene>
    <name evidence="1" type="ORF">L873DRAFT_463909</name>
</gene>
<dbReference type="AlphaFoldDB" id="A0A3N4K203"/>
<dbReference type="EMBL" id="ML120368">
    <property type="protein sequence ID" value="RPB02441.1"/>
    <property type="molecule type" value="Genomic_DNA"/>
</dbReference>
<organism evidence="1 2">
    <name type="scientific">Choiromyces venosus 120613-1</name>
    <dbReference type="NCBI Taxonomy" id="1336337"/>
    <lineage>
        <taxon>Eukaryota</taxon>
        <taxon>Fungi</taxon>
        <taxon>Dikarya</taxon>
        <taxon>Ascomycota</taxon>
        <taxon>Pezizomycotina</taxon>
        <taxon>Pezizomycetes</taxon>
        <taxon>Pezizales</taxon>
        <taxon>Tuberaceae</taxon>
        <taxon>Choiromyces</taxon>
    </lineage>
</organism>
<protein>
    <submittedName>
        <fullName evidence="1">Uncharacterized protein</fullName>
    </submittedName>
</protein>
<dbReference type="Proteomes" id="UP000276215">
    <property type="component" value="Unassembled WGS sequence"/>
</dbReference>
<keyword evidence="2" id="KW-1185">Reference proteome</keyword>
<evidence type="ECO:0000313" key="2">
    <source>
        <dbReference type="Proteomes" id="UP000276215"/>
    </source>
</evidence>
<name>A0A3N4K203_9PEZI</name>
<accession>A0A3N4K203</accession>
<evidence type="ECO:0000313" key="1">
    <source>
        <dbReference type="EMBL" id="RPB02441.1"/>
    </source>
</evidence>
<proteinExistence type="predicted"/>